<dbReference type="EMBL" id="JAVDWQ010000006">
    <property type="protein sequence ID" value="MDR7210243.1"/>
    <property type="molecule type" value="Genomic_DNA"/>
</dbReference>
<name>A0ABU1Y822_9FLAO</name>
<keyword evidence="2" id="KW-1185">Reference proteome</keyword>
<protein>
    <submittedName>
        <fullName evidence="1">Uncharacterized protein</fullName>
    </submittedName>
</protein>
<gene>
    <name evidence="1" type="ORF">J2W48_002183</name>
</gene>
<evidence type="ECO:0000313" key="1">
    <source>
        <dbReference type="EMBL" id="MDR7210243.1"/>
    </source>
</evidence>
<comment type="caution">
    <text evidence="1">The sequence shown here is derived from an EMBL/GenBank/DDBJ whole genome shotgun (WGS) entry which is preliminary data.</text>
</comment>
<sequence>MLPPPPIKPKEIPIMTDALDKFKANLSQNIAVHCYFYHRGLLQQFYLITV</sequence>
<evidence type="ECO:0000313" key="2">
    <source>
        <dbReference type="Proteomes" id="UP001269081"/>
    </source>
</evidence>
<reference evidence="1 2" key="1">
    <citation type="submission" date="2023-07" db="EMBL/GenBank/DDBJ databases">
        <title>Sorghum-associated microbial communities from plants grown in Nebraska, USA.</title>
        <authorList>
            <person name="Schachtman D."/>
        </authorList>
    </citation>
    <scope>NUCLEOTIDE SEQUENCE [LARGE SCALE GENOMIC DNA]</scope>
    <source>
        <strain evidence="1 2">4129</strain>
    </source>
</reference>
<dbReference type="Proteomes" id="UP001269081">
    <property type="component" value="Unassembled WGS sequence"/>
</dbReference>
<proteinExistence type="predicted"/>
<accession>A0ABU1Y822</accession>
<organism evidence="1 2">
    <name type="scientific">Flavobacterium piscis</name>
    <dbReference type="NCBI Taxonomy" id="1114874"/>
    <lineage>
        <taxon>Bacteria</taxon>
        <taxon>Pseudomonadati</taxon>
        <taxon>Bacteroidota</taxon>
        <taxon>Flavobacteriia</taxon>
        <taxon>Flavobacteriales</taxon>
        <taxon>Flavobacteriaceae</taxon>
        <taxon>Flavobacterium</taxon>
    </lineage>
</organism>